<feature type="binding site" evidence="11 12">
    <location>
        <position position="230"/>
    </location>
    <ligand>
        <name>Mg(2+)</name>
        <dbReference type="ChEBI" id="CHEBI:18420"/>
        <label>2</label>
    </ligand>
</feature>
<dbReference type="FunFam" id="3.40.50.720:FF:000023">
    <property type="entry name" value="Ketol-acid reductoisomerase (NADP(+))"/>
    <property type="match status" value="1"/>
</dbReference>
<feature type="binding site" evidence="11">
    <location>
        <begin position="29"/>
        <end position="32"/>
    </location>
    <ligand>
        <name>NADP(+)</name>
        <dbReference type="ChEBI" id="CHEBI:58349"/>
    </ligand>
</feature>
<comment type="catalytic activity">
    <reaction evidence="10">
        <text>(2R)-2,3-dihydroxy-3-methylbutanoate + NADP(+) = (2S)-2-acetolactate + NADPH + H(+)</text>
        <dbReference type="Rhea" id="RHEA:22068"/>
        <dbReference type="ChEBI" id="CHEBI:15378"/>
        <dbReference type="ChEBI" id="CHEBI:49072"/>
        <dbReference type="ChEBI" id="CHEBI:57783"/>
        <dbReference type="ChEBI" id="CHEBI:58349"/>
        <dbReference type="ChEBI" id="CHEBI:58476"/>
        <dbReference type="EC" id="1.1.1.383"/>
    </reaction>
</comment>
<comment type="pathway">
    <text evidence="2 11">Amino-acid biosynthesis; L-isoleucine biosynthesis; L-isoleucine from 2-oxobutanoate: step 2/4.</text>
</comment>
<dbReference type="EC" id="1.1.1.86" evidence="11"/>
<comment type="caution">
    <text evidence="16">The sequence shown here is derived from an EMBL/GenBank/DDBJ whole genome shotgun (WGS) entry which is preliminary data.</text>
</comment>
<feature type="binding site" evidence="11 12">
    <location>
        <position position="194"/>
    </location>
    <ligand>
        <name>Mg(2+)</name>
        <dbReference type="ChEBI" id="CHEBI:18420"/>
        <label>1</label>
    </ligand>
</feature>
<evidence type="ECO:0000256" key="9">
    <source>
        <dbReference type="ARBA" id="ARBA00050504"/>
    </source>
</evidence>
<feature type="compositionally biased region" description="Basic and acidic residues" evidence="13">
    <location>
        <begin position="339"/>
        <end position="348"/>
    </location>
</feature>
<comment type="catalytic activity">
    <reaction evidence="9">
        <text>(2R)-2,3-dihydroxy-3-methylbutanoate + NAD(+) = (2S)-2-acetolactate + NADH + H(+)</text>
        <dbReference type="Rhea" id="RHEA:30627"/>
        <dbReference type="ChEBI" id="CHEBI:15378"/>
        <dbReference type="ChEBI" id="CHEBI:49072"/>
        <dbReference type="ChEBI" id="CHEBI:57540"/>
        <dbReference type="ChEBI" id="CHEBI:57945"/>
        <dbReference type="ChEBI" id="CHEBI:58476"/>
        <dbReference type="EC" id="1.1.1.383"/>
    </reaction>
</comment>
<keyword evidence="17" id="KW-1185">Reference proteome</keyword>
<dbReference type="PANTHER" id="PTHR21371:SF1">
    <property type="entry name" value="KETOL-ACID REDUCTOISOMERASE, MITOCHONDRIAL"/>
    <property type="match status" value="1"/>
</dbReference>
<evidence type="ECO:0000256" key="12">
    <source>
        <dbReference type="PROSITE-ProRule" id="PRU01198"/>
    </source>
</evidence>
<feature type="domain" description="KARI N-terminal Rossmann" evidence="14">
    <location>
        <begin position="6"/>
        <end position="185"/>
    </location>
</feature>
<dbReference type="PANTHER" id="PTHR21371">
    <property type="entry name" value="KETOL-ACID REDUCTOISOMERASE, MITOCHONDRIAL"/>
    <property type="match status" value="1"/>
</dbReference>
<protein>
    <recommendedName>
        <fullName evidence="11">Ketol-acid reductoisomerase (NADP(+))</fullName>
        <shortName evidence="11">KARI</shortName>
        <ecNumber evidence="11">1.1.1.86</ecNumber>
    </recommendedName>
    <alternativeName>
        <fullName evidence="11">Acetohydroxy-acid isomeroreductase</fullName>
        <shortName evidence="11">AHIR</shortName>
    </alternativeName>
    <alternativeName>
        <fullName evidence="11">Alpha-keto-beta-hydroxylacyl reductoisomerase</fullName>
    </alternativeName>
</protein>
<feature type="binding site" evidence="11 12">
    <location>
        <position position="234"/>
    </location>
    <ligand>
        <name>Mg(2+)</name>
        <dbReference type="ChEBI" id="CHEBI:18420"/>
        <label>2</label>
    </ligand>
</feature>
<keyword evidence="11" id="KW-0521">NADP</keyword>
<dbReference type="InterPro" id="IPR014359">
    <property type="entry name" value="KARI_prok"/>
</dbReference>
<dbReference type="Proteomes" id="UP000011550">
    <property type="component" value="Unassembled WGS sequence"/>
</dbReference>
<feature type="binding site" evidence="11">
    <location>
        <position position="55"/>
    </location>
    <ligand>
        <name>NADP(+)</name>
        <dbReference type="ChEBI" id="CHEBI:58349"/>
    </ligand>
</feature>
<dbReference type="NCBIfam" id="NF009940">
    <property type="entry name" value="PRK13403.1"/>
    <property type="match status" value="1"/>
</dbReference>
<feature type="domain" description="KARI C-terminal knotted" evidence="15">
    <location>
        <begin position="186"/>
        <end position="331"/>
    </location>
</feature>
<comment type="cofactor">
    <cofactor evidence="11">
        <name>Mg(2+)</name>
        <dbReference type="ChEBI" id="CHEBI:18420"/>
    </cofactor>
    <text evidence="11">Binds 2 magnesium ions per subunit.</text>
</comment>
<keyword evidence="5 11" id="KW-0479">Metal-binding</keyword>
<dbReference type="SUPFAM" id="SSF51735">
    <property type="entry name" value="NAD(P)-binding Rossmann-fold domains"/>
    <property type="match status" value="1"/>
</dbReference>
<dbReference type="Pfam" id="PF01450">
    <property type="entry name" value="KARI_C"/>
    <property type="match status" value="1"/>
</dbReference>
<keyword evidence="16" id="KW-0413">Isomerase</keyword>
<dbReference type="InterPro" id="IPR013023">
    <property type="entry name" value="KARI"/>
</dbReference>
<keyword evidence="4 11" id="KW-0028">Amino-acid biosynthesis</keyword>
<dbReference type="Pfam" id="PF07991">
    <property type="entry name" value="KARI_N"/>
    <property type="match status" value="1"/>
</dbReference>
<dbReference type="NCBIfam" id="NF004017">
    <property type="entry name" value="PRK05479.1"/>
    <property type="match status" value="1"/>
</dbReference>
<evidence type="ECO:0000256" key="2">
    <source>
        <dbReference type="ARBA" id="ARBA00004885"/>
    </source>
</evidence>
<comment type="catalytic activity">
    <reaction evidence="11">
        <text>(2R,3R)-2,3-dihydroxy-3-methylpentanoate + NADP(+) = (S)-2-ethyl-2-hydroxy-3-oxobutanoate + NADPH + H(+)</text>
        <dbReference type="Rhea" id="RHEA:13493"/>
        <dbReference type="ChEBI" id="CHEBI:15378"/>
        <dbReference type="ChEBI" id="CHEBI:49256"/>
        <dbReference type="ChEBI" id="CHEBI:49258"/>
        <dbReference type="ChEBI" id="CHEBI:57783"/>
        <dbReference type="ChEBI" id="CHEBI:58349"/>
        <dbReference type="EC" id="1.1.1.86"/>
    </reaction>
</comment>
<evidence type="ECO:0000256" key="11">
    <source>
        <dbReference type="HAMAP-Rule" id="MF_00435"/>
    </source>
</evidence>
<comment type="pathway">
    <text evidence="1 11">Amino-acid biosynthesis; L-valine biosynthesis; L-valine from pyruvate: step 2/4.</text>
</comment>
<dbReference type="PROSITE" id="PS51850">
    <property type="entry name" value="KARI_N"/>
    <property type="match status" value="1"/>
</dbReference>
<dbReference type="UniPathway" id="UPA00049">
    <property type="reaction ID" value="UER00060"/>
</dbReference>
<dbReference type="PROSITE" id="PS51851">
    <property type="entry name" value="KARI_C"/>
    <property type="match status" value="1"/>
</dbReference>
<dbReference type="HAMAP" id="MF_00435">
    <property type="entry name" value="IlvC"/>
    <property type="match status" value="1"/>
</dbReference>
<comment type="function">
    <text evidence="11">Involved in the biosynthesis of branched-chain amino acids (BCAA). Catalyzes an alkyl-migration followed by a ketol-acid reduction of (S)-2-acetolactate (S2AL) to yield (R)-2,3-dihydroxy-isovalerate. In the isomerase reaction, S2AL is rearranged via a Mg-dependent methyl migration to produce 3-hydroxy-3-methyl-2-ketobutyrate (HMKB). In the reductase reaction, this 2-ketoacid undergoes a metal-dependent reduction by NADPH to yield (R)-2,3-dihydroxy-isovalerate.</text>
</comment>
<comment type="caution">
    <text evidence="11">Lacks conserved residue(s) required for the propagation of feature annotation.</text>
</comment>
<dbReference type="OrthoDB" id="6064at2157"/>
<dbReference type="RefSeq" id="WP_008317421.1">
    <property type="nucleotide sequence ID" value="NZ_AOLN01000001.1"/>
</dbReference>
<evidence type="ECO:0000259" key="15">
    <source>
        <dbReference type="PROSITE" id="PS51851"/>
    </source>
</evidence>
<evidence type="ECO:0000256" key="6">
    <source>
        <dbReference type="ARBA" id="ARBA00022842"/>
    </source>
</evidence>
<evidence type="ECO:0000256" key="3">
    <source>
        <dbReference type="ARBA" id="ARBA00010318"/>
    </source>
</evidence>
<dbReference type="AlphaFoldDB" id="M0ISA2"/>
<reference evidence="16 17" key="1">
    <citation type="journal article" date="2014" name="PLoS Genet.">
        <title>Phylogenetically driven sequencing of extremely halophilic archaea reveals strategies for static and dynamic osmo-response.</title>
        <authorList>
            <person name="Becker E.A."/>
            <person name="Seitzer P.M."/>
            <person name="Tritt A."/>
            <person name="Larsen D."/>
            <person name="Krusor M."/>
            <person name="Yao A.I."/>
            <person name="Wu D."/>
            <person name="Madern D."/>
            <person name="Eisen J.A."/>
            <person name="Darling A.E."/>
            <person name="Facciotti M.T."/>
        </authorList>
    </citation>
    <scope>NUCLEOTIDE SEQUENCE [LARGE SCALE GENOMIC DNA]</scope>
    <source>
        <strain evidence="16 17">ATCC BAA-1512</strain>
    </source>
</reference>
<dbReference type="InterPro" id="IPR036291">
    <property type="entry name" value="NAD(P)-bd_dom_sf"/>
</dbReference>
<evidence type="ECO:0000256" key="4">
    <source>
        <dbReference type="ARBA" id="ARBA00022605"/>
    </source>
</evidence>
<dbReference type="GO" id="GO:0050661">
    <property type="term" value="F:NADP binding"/>
    <property type="evidence" value="ECO:0007669"/>
    <property type="project" value="InterPro"/>
</dbReference>
<dbReference type="PATRIC" id="fig|662479.7.peg.230"/>
<dbReference type="Gene3D" id="6.10.240.10">
    <property type="match status" value="1"/>
</dbReference>
<feature type="region of interest" description="Disordered" evidence="13">
    <location>
        <begin position="307"/>
        <end position="348"/>
    </location>
</feature>
<feature type="binding site" evidence="11">
    <location>
        <position position="52"/>
    </location>
    <ligand>
        <name>NADP(+)</name>
        <dbReference type="ChEBI" id="CHEBI:58349"/>
    </ligand>
</feature>
<evidence type="ECO:0000256" key="7">
    <source>
        <dbReference type="ARBA" id="ARBA00023002"/>
    </source>
</evidence>
<sequence>MTELTTTVYYDDDADRTHIDDKTVAVLGYGSQGHAHAQNLADSGVDVVVGLRADSSSRTAAREDGLRVATPAEAAAEADIVSVLVPDTVQPTVFEEIRDGLEPGNTLQFAHGFNIHYNQIRPPENVDVTLAAPKSPGHLVRRNYEADEGTPGLIAVYQDTTGEAKEEALAYAHAIGCTRAGVIETTFREETETDLFGEQAVLCGGVTSLVKQGYETLVDAGYSPEMAYFECLNELKLIVDLMYEDGLGGMWHSVSDTAEFGGLTRGDRVVDEHSRERMEEVLEEVQDGTFAREWILENQAGRPSYSQLKQAEENHDIEQVGEPLRDLFSWADETDETDADKPEAPADD</sequence>
<dbReference type="GO" id="GO:0004455">
    <property type="term" value="F:ketol-acid reductoisomerase activity"/>
    <property type="evidence" value="ECO:0007669"/>
    <property type="project" value="UniProtKB-UniRule"/>
</dbReference>
<dbReference type="GO" id="GO:0009099">
    <property type="term" value="P:L-valine biosynthetic process"/>
    <property type="evidence" value="ECO:0007669"/>
    <property type="project" value="UniProtKB-UniRule"/>
</dbReference>
<dbReference type="InterPro" id="IPR008927">
    <property type="entry name" value="6-PGluconate_DH-like_C_sf"/>
</dbReference>
<feature type="active site" evidence="11">
    <location>
        <position position="111"/>
    </location>
</feature>
<feature type="binding site" evidence="11 12">
    <location>
        <position position="255"/>
    </location>
    <ligand>
        <name>substrate</name>
    </ligand>
</feature>
<dbReference type="Gene3D" id="3.40.50.720">
    <property type="entry name" value="NAD(P)-binding Rossmann-like Domain"/>
    <property type="match status" value="1"/>
</dbReference>
<dbReference type="STRING" id="662479.C440_01110"/>
<name>M0ISA2_9EURY</name>
<comment type="catalytic activity">
    <reaction evidence="11">
        <text>(2R)-2,3-dihydroxy-3-methylbutanoate + NADP(+) = (2S)-2-acetolactate + NADPH + H(+)</text>
        <dbReference type="Rhea" id="RHEA:22068"/>
        <dbReference type="ChEBI" id="CHEBI:15378"/>
        <dbReference type="ChEBI" id="CHEBI:49072"/>
        <dbReference type="ChEBI" id="CHEBI:57783"/>
        <dbReference type="ChEBI" id="CHEBI:58349"/>
        <dbReference type="ChEBI" id="CHEBI:58476"/>
        <dbReference type="EC" id="1.1.1.86"/>
    </reaction>
</comment>
<proteinExistence type="inferred from homology"/>
<accession>M0ISA2</accession>
<dbReference type="GO" id="GO:0005829">
    <property type="term" value="C:cytosol"/>
    <property type="evidence" value="ECO:0007669"/>
    <property type="project" value="TreeGrafter"/>
</dbReference>
<feature type="binding site" evidence="11 12">
    <location>
        <position position="198"/>
    </location>
    <ligand>
        <name>Mg(2+)</name>
        <dbReference type="ChEBI" id="CHEBI:18420"/>
        <label>1</label>
    </ligand>
</feature>
<feature type="binding site" evidence="11">
    <location>
        <position position="57"/>
    </location>
    <ligand>
        <name>NADP(+)</name>
        <dbReference type="ChEBI" id="CHEBI:58349"/>
    </ligand>
</feature>
<evidence type="ECO:0000256" key="1">
    <source>
        <dbReference type="ARBA" id="ARBA00004864"/>
    </source>
</evidence>
<evidence type="ECO:0000256" key="8">
    <source>
        <dbReference type="ARBA" id="ARBA00023304"/>
    </source>
</evidence>
<keyword evidence="7 11" id="KW-0560">Oxidoreductase</keyword>
<evidence type="ECO:0000313" key="16">
    <source>
        <dbReference type="EMBL" id="ELZ98912.1"/>
    </source>
</evidence>
<dbReference type="GO" id="GO:0016853">
    <property type="term" value="F:isomerase activity"/>
    <property type="evidence" value="ECO:0007669"/>
    <property type="project" value="UniProtKB-KW"/>
</dbReference>
<evidence type="ECO:0000256" key="13">
    <source>
        <dbReference type="SAM" id="MobiDB-lite"/>
    </source>
</evidence>
<dbReference type="PIRSF" id="PIRSF000116">
    <property type="entry name" value="IlvC_gammaproteo"/>
    <property type="match status" value="1"/>
</dbReference>
<comment type="similarity">
    <text evidence="3 11 12">Belongs to the ketol-acid reductoisomerase family.</text>
</comment>
<evidence type="ECO:0000256" key="5">
    <source>
        <dbReference type="ARBA" id="ARBA00022723"/>
    </source>
</evidence>
<dbReference type="GO" id="GO:0009097">
    <property type="term" value="P:isoleucine biosynthetic process"/>
    <property type="evidence" value="ECO:0007669"/>
    <property type="project" value="UniProtKB-UniRule"/>
</dbReference>
<feature type="binding site" evidence="11">
    <location>
        <position position="137"/>
    </location>
    <ligand>
        <name>NADP(+)</name>
        <dbReference type="ChEBI" id="CHEBI:58349"/>
    </ligand>
</feature>
<dbReference type="InterPro" id="IPR013116">
    <property type="entry name" value="KARI_N"/>
</dbReference>
<dbReference type="InterPro" id="IPR000506">
    <property type="entry name" value="KARI_C"/>
</dbReference>
<dbReference type="NCBIfam" id="TIGR00465">
    <property type="entry name" value="ilvC"/>
    <property type="match status" value="1"/>
</dbReference>
<gene>
    <name evidence="11" type="primary">ilvC</name>
    <name evidence="16" type="ORF">C440_01110</name>
</gene>
<organism evidence="16 17">
    <name type="scientific">Haloferax mucosum ATCC BAA-1512</name>
    <dbReference type="NCBI Taxonomy" id="662479"/>
    <lineage>
        <taxon>Archaea</taxon>
        <taxon>Methanobacteriati</taxon>
        <taxon>Methanobacteriota</taxon>
        <taxon>Stenosarchaea group</taxon>
        <taxon>Halobacteria</taxon>
        <taxon>Halobacteriales</taxon>
        <taxon>Haloferacaceae</taxon>
        <taxon>Haloferax</taxon>
    </lineage>
</organism>
<feature type="binding site" evidence="11 12">
    <location>
        <position position="194"/>
    </location>
    <ligand>
        <name>Mg(2+)</name>
        <dbReference type="ChEBI" id="CHEBI:18420"/>
        <label>2</label>
    </ligand>
</feature>
<evidence type="ECO:0000256" key="10">
    <source>
        <dbReference type="ARBA" id="ARBA00052344"/>
    </source>
</evidence>
<keyword evidence="8 11" id="KW-0100">Branched-chain amino acid biosynthesis</keyword>
<evidence type="ECO:0000313" key="17">
    <source>
        <dbReference type="Proteomes" id="UP000011550"/>
    </source>
</evidence>
<dbReference type="UniPathway" id="UPA00047">
    <property type="reaction ID" value="UER00056"/>
</dbReference>
<dbReference type="EMBL" id="AOLN01000001">
    <property type="protein sequence ID" value="ELZ98912.1"/>
    <property type="molecule type" value="Genomic_DNA"/>
</dbReference>
<evidence type="ECO:0000259" key="14">
    <source>
        <dbReference type="PROSITE" id="PS51850"/>
    </source>
</evidence>
<keyword evidence="6 11" id="KW-0460">Magnesium</keyword>
<dbReference type="SUPFAM" id="SSF48179">
    <property type="entry name" value="6-phosphogluconate dehydrogenase C-terminal domain-like"/>
    <property type="match status" value="1"/>
</dbReference>
<dbReference type="GO" id="GO:0000287">
    <property type="term" value="F:magnesium ion binding"/>
    <property type="evidence" value="ECO:0007669"/>
    <property type="project" value="UniProtKB-UniRule"/>
</dbReference>